<dbReference type="InterPro" id="IPR055396">
    <property type="entry name" value="DUF7088"/>
</dbReference>
<evidence type="ECO:0000313" key="4">
    <source>
        <dbReference type="Proteomes" id="UP001239019"/>
    </source>
</evidence>
<keyword evidence="1" id="KW-1133">Transmembrane helix</keyword>
<organism evidence="3 4">
    <name type="scientific">Natronospira bacteriovora</name>
    <dbReference type="NCBI Taxonomy" id="3069753"/>
    <lineage>
        <taxon>Bacteria</taxon>
        <taxon>Pseudomonadati</taxon>
        <taxon>Pseudomonadota</taxon>
        <taxon>Gammaproteobacteria</taxon>
        <taxon>Natronospirales</taxon>
        <taxon>Natronospiraceae</taxon>
        <taxon>Natronospira</taxon>
    </lineage>
</organism>
<keyword evidence="1" id="KW-0812">Transmembrane</keyword>
<feature type="transmembrane region" description="Helical" evidence="1">
    <location>
        <begin position="413"/>
        <end position="438"/>
    </location>
</feature>
<evidence type="ECO:0000313" key="3">
    <source>
        <dbReference type="EMBL" id="MDQ2070492.1"/>
    </source>
</evidence>
<dbReference type="EMBL" id="JAVDDT010000008">
    <property type="protein sequence ID" value="MDQ2070492.1"/>
    <property type="molecule type" value="Genomic_DNA"/>
</dbReference>
<protein>
    <submittedName>
        <fullName evidence="3">Gldg family protein</fullName>
    </submittedName>
</protein>
<evidence type="ECO:0000259" key="2">
    <source>
        <dbReference type="Pfam" id="PF23357"/>
    </source>
</evidence>
<dbReference type="Proteomes" id="UP001239019">
    <property type="component" value="Unassembled WGS sequence"/>
</dbReference>
<dbReference type="InterPro" id="IPR029062">
    <property type="entry name" value="Class_I_gatase-like"/>
</dbReference>
<reference evidence="3 4" key="1">
    <citation type="submission" date="2023-08" db="EMBL/GenBank/DDBJ databases">
        <title>Whole-genome sequencing of halo(alkali)philic microorganisms from hypersaline lakes.</title>
        <authorList>
            <person name="Sorokin D.Y."/>
            <person name="Abbas B."/>
            <person name="Merkel A.Y."/>
        </authorList>
    </citation>
    <scope>NUCLEOTIDE SEQUENCE [LARGE SCALE GENOMIC DNA]</scope>
    <source>
        <strain evidence="3 4">AB-CW4</strain>
    </source>
</reference>
<dbReference type="Pfam" id="PF23357">
    <property type="entry name" value="DUF7088"/>
    <property type="match status" value="1"/>
</dbReference>
<proteinExistence type="predicted"/>
<dbReference type="SUPFAM" id="SSF52317">
    <property type="entry name" value="Class I glutamine amidotransferase-like"/>
    <property type="match status" value="1"/>
</dbReference>
<gene>
    <name evidence="3" type="ORF">RBH19_11435</name>
</gene>
<keyword evidence="4" id="KW-1185">Reference proteome</keyword>
<feature type="domain" description="DUF7088" evidence="2">
    <location>
        <begin position="49"/>
        <end position="117"/>
    </location>
</feature>
<dbReference type="RefSeq" id="WP_306728992.1">
    <property type="nucleotide sequence ID" value="NZ_JAVDDT010000008.1"/>
</dbReference>
<evidence type="ECO:0000256" key="1">
    <source>
        <dbReference type="SAM" id="Phobius"/>
    </source>
</evidence>
<sequence>MKMDRRTQWQNRLQRWLTVMLLLAIVGALAVASQRFATTFDWTHGARGSLSEASRHLLQEIDEPLEFIVFLGDQEELRSRVRTAVDRYQAIKPAIQLTFINPDLEPQRSREFGVTQMGEIFVRVGEQRQRVERFTEAGITNALARAARAEDRFVVFTRGHGEPDPLGQANHDLGQLGEQLRERGLRLQRSNIAERGIPDNTAAVVIAGNRTGWLPGEIDRLKAYLEDGGNLIWLIDPHGQPPGGLADHLGLGLPEATVKDPTGQMLGIDDPGLVLIFQYEENPVTGPLDAVTLFPHVTMVDAAGMDDWTRQPILRTSGEAWLEDHDRERLAGGPFHLGLLMTRTLEVGEGIEQEQRIAVIGSTAFLSNAFIGNGVNLELGTRLFNWASADPLSLAVPVRSAPDRELDLGRTGYTVIGSFFLLILPGLFLATGVFFWWWRRR</sequence>
<keyword evidence="1" id="KW-0472">Membrane</keyword>
<comment type="caution">
    <text evidence="3">The sequence shown here is derived from an EMBL/GenBank/DDBJ whole genome shotgun (WGS) entry which is preliminary data.</text>
</comment>
<accession>A0ABU0W8Y6</accession>
<name>A0ABU0W8Y6_9GAMM</name>